<evidence type="ECO:0000313" key="1">
    <source>
        <dbReference type="EMBL" id="KAE9290328.1"/>
    </source>
</evidence>
<gene>
    <name evidence="1" type="ORF">PF008_g25638</name>
</gene>
<dbReference type="AlphaFoldDB" id="A0A6G0QK52"/>
<organism evidence="1 2">
    <name type="scientific">Phytophthora fragariae</name>
    <dbReference type="NCBI Taxonomy" id="53985"/>
    <lineage>
        <taxon>Eukaryota</taxon>
        <taxon>Sar</taxon>
        <taxon>Stramenopiles</taxon>
        <taxon>Oomycota</taxon>
        <taxon>Peronosporomycetes</taxon>
        <taxon>Peronosporales</taxon>
        <taxon>Peronosporaceae</taxon>
        <taxon>Phytophthora</taxon>
    </lineage>
</organism>
<name>A0A6G0QK52_9STRA</name>
<reference evidence="1 2" key="1">
    <citation type="submission" date="2018-09" db="EMBL/GenBank/DDBJ databases">
        <title>Genomic investigation of the strawberry pathogen Phytophthora fragariae indicates pathogenicity is determined by transcriptional variation in three key races.</title>
        <authorList>
            <person name="Adams T.M."/>
            <person name="Armitage A.D."/>
            <person name="Sobczyk M.K."/>
            <person name="Bates H.J."/>
            <person name="Dunwell J.M."/>
            <person name="Nellist C.F."/>
            <person name="Harrison R.J."/>
        </authorList>
    </citation>
    <scope>NUCLEOTIDE SEQUENCE [LARGE SCALE GENOMIC DNA]</scope>
    <source>
        <strain evidence="1 2">NOV-77</strain>
    </source>
</reference>
<proteinExistence type="predicted"/>
<dbReference type="EMBL" id="QXFY01002954">
    <property type="protein sequence ID" value="KAE9290328.1"/>
    <property type="molecule type" value="Genomic_DNA"/>
</dbReference>
<accession>A0A6G0QK52</accession>
<protein>
    <submittedName>
        <fullName evidence="1">Uncharacterized protein</fullName>
    </submittedName>
</protein>
<comment type="caution">
    <text evidence="1">The sequence shown here is derived from an EMBL/GenBank/DDBJ whole genome shotgun (WGS) entry which is preliminary data.</text>
</comment>
<evidence type="ECO:0000313" key="2">
    <source>
        <dbReference type="Proteomes" id="UP000486351"/>
    </source>
</evidence>
<dbReference type="Proteomes" id="UP000486351">
    <property type="component" value="Unassembled WGS sequence"/>
</dbReference>
<sequence length="84" mass="9652">MVNNDLPPVETRRIRLHGAALIHHAPRRDRRESRLVTLLLATYDGKVIDLVSMKFFKQRQIALHVAAKYANCDGSHTHRILEEA</sequence>